<name>A0A8F6Y9U0_9RHOB</name>
<dbReference type="Proteomes" id="UP000825009">
    <property type="component" value="Chromosome"/>
</dbReference>
<dbReference type="InterPro" id="IPR008767">
    <property type="entry name" value="Phage_SPP1_head-tail_adaptor"/>
</dbReference>
<accession>A0A8F6Y9U0</accession>
<keyword evidence="2" id="KW-1185">Reference proteome</keyword>
<dbReference type="Pfam" id="PF05521">
    <property type="entry name" value="Phage_HCP"/>
    <property type="match status" value="1"/>
</dbReference>
<dbReference type="RefSeq" id="WP_219001084.1">
    <property type="nucleotide sequence ID" value="NZ_CP079194.1"/>
</dbReference>
<dbReference type="NCBIfam" id="TIGR01563">
    <property type="entry name" value="gp16_SPP1"/>
    <property type="match status" value="1"/>
</dbReference>
<sequence length="108" mass="11709">MRVPHLNRKLTLEAPSRAEDGAGGFAEVWQALGTIWAEVLPRGAGREVEASELKLKITMRAAAQGAPSRPTAAMRFRDGDRVYHIDAVTEADATGRYLVCFAKEEVGA</sequence>
<organism evidence="1 2">
    <name type="scientific">Gymnodinialimonas ceratoperidinii</name>
    <dbReference type="NCBI Taxonomy" id="2856823"/>
    <lineage>
        <taxon>Bacteria</taxon>
        <taxon>Pseudomonadati</taxon>
        <taxon>Pseudomonadota</taxon>
        <taxon>Alphaproteobacteria</taxon>
        <taxon>Rhodobacterales</taxon>
        <taxon>Paracoccaceae</taxon>
        <taxon>Gymnodinialimonas</taxon>
    </lineage>
</organism>
<evidence type="ECO:0000313" key="2">
    <source>
        <dbReference type="Proteomes" id="UP000825009"/>
    </source>
</evidence>
<gene>
    <name evidence="1" type="ORF">KYE46_13220</name>
</gene>
<reference evidence="1 2" key="1">
    <citation type="submission" date="2021-07" db="EMBL/GenBank/DDBJ databases">
        <title>A novel Jannaschia species isolated from marine dinoflagellate Ceratoperidinium margalefii.</title>
        <authorList>
            <person name="Jiang Y."/>
            <person name="Li Z."/>
        </authorList>
    </citation>
    <scope>NUCLEOTIDE SEQUENCE [LARGE SCALE GENOMIC DNA]</scope>
    <source>
        <strain evidence="1 2">J12C1-MA-4</strain>
    </source>
</reference>
<dbReference type="EMBL" id="CP079194">
    <property type="protein sequence ID" value="QXT38888.1"/>
    <property type="molecule type" value="Genomic_DNA"/>
</dbReference>
<dbReference type="KEGG" id="gce:KYE46_13220"/>
<evidence type="ECO:0000313" key="1">
    <source>
        <dbReference type="EMBL" id="QXT38888.1"/>
    </source>
</evidence>
<dbReference type="AlphaFoldDB" id="A0A8F6Y9U0"/>
<proteinExistence type="predicted"/>
<protein>
    <submittedName>
        <fullName evidence="1">Phage head closure protein</fullName>
    </submittedName>
</protein>